<evidence type="ECO:0000256" key="3">
    <source>
        <dbReference type="ARBA" id="ARBA00022741"/>
    </source>
</evidence>
<reference evidence="6" key="1">
    <citation type="journal article" date="2018" name="Nature">
        <title>A distinct abundant group of microbial rhodopsins discovered using functional metagenomics.</title>
        <authorList>
            <person name="Pushkarev A."/>
            <person name="Inoue K."/>
            <person name="Larom S."/>
            <person name="Flores-Uribe J."/>
            <person name="Singh M."/>
            <person name="Konno M."/>
            <person name="Tomido S."/>
            <person name="Ito S."/>
            <person name="Nakamura R."/>
            <person name="Tsunoda S.P."/>
            <person name="Philsof A."/>
            <person name="Sharon I."/>
            <person name="Yutin N."/>
            <person name="Koonin E.V."/>
            <person name="Kandori H."/>
            <person name="Beja O."/>
        </authorList>
    </citation>
    <scope>NUCLEOTIDE SEQUENCE</scope>
</reference>
<dbReference type="CDD" id="cd03255">
    <property type="entry name" value="ABC_MJ0796_LolCDE_FtsE"/>
    <property type="match status" value="1"/>
</dbReference>
<dbReference type="PROSITE" id="PS00211">
    <property type="entry name" value="ABC_TRANSPORTER_1"/>
    <property type="match status" value="1"/>
</dbReference>
<evidence type="ECO:0000256" key="4">
    <source>
        <dbReference type="ARBA" id="ARBA00022840"/>
    </source>
</evidence>
<dbReference type="GO" id="GO:0016887">
    <property type="term" value="F:ATP hydrolysis activity"/>
    <property type="evidence" value="ECO:0007669"/>
    <property type="project" value="InterPro"/>
</dbReference>
<accession>A0A2R4S935</accession>
<dbReference type="EMBL" id="MF737519">
    <property type="protein sequence ID" value="AVZ43940.1"/>
    <property type="molecule type" value="Genomic_DNA"/>
</dbReference>
<keyword evidence="3" id="KW-0547">Nucleotide-binding</keyword>
<evidence type="ECO:0000256" key="2">
    <source>
        <dbReference type="ARBA" id="ARBA00022448"/>
    </source>
</evidence>
<dbReference type="AlphaFoldDB" id="A0A2R4S935"/>
<dbReference type="InterPro" id="IPR027417">
    <property type="entry name" value="P-loop_NTPase"/>
</dbReference>
<name>A0A2R4S935_9ACTN</name>
<protein>
    <submittedName>
        <fullName evidence="6">Putative ABC transporter ATP-binding protein</fullName>
    </submittedName>
</protein>
<dbReference type="PROSITE" id="PS50893">
    <property type="entry name" value="ABC_TRANSPORTER_2"/>
    <property type="match status" value="1"/>
</dbReference>
<dbReference type="SUPFAM" id="SSF52540">
    <property type="entry name" value="P-loop containing nucleoside triphosphate hydrolases"/>
    <property type="match status" value="1"/>
</dbReference>
<dbReference type="GO" id="GO:0098796">
    <property type="term" value="C:membrane protein complex"/>
    <property type="evidence" value="ECO:0007669"/>
    <property type="project" value="UniProtKB-ARBA"/>
</dbReference>
<sequence>MSVVVEMSKVTKTFGEGSSIVRALDGVDLKIKKGEFVAIVGASGSGKSTMMNLIGCLDKPTSGIVKVAGEDLSELNDKKLTSLRNFAIGFVFQSFFLLPKTDALDNVATPLLYRGVPAREARKKAMTMLTKLGMGDRHTHQSTELSGGQQQRVAIARALVTEPSLILADEPTGALDSNTGKQVMDLFETLNKEGKTIVLITHDVDIAKRAKRRITLRDGKIINDESDAA</sequence>
<organism evidence="6">
    <name type="scientific">uncultured Actinomycetes bacterium</name>
    <dbReference type="NCBI Taxonomy" id="152507"/>
    <lineage>
        <taxon>Bacteria</taxon>
        <taxon>Bacillati</taxon>
        <taxon>Actinomycetota</taxon>
        <taxon>Actinomycetes</taxon>
        <taxon>environmental samples</taxon>
    </lineage>
</organism>
<dbReference type="PANTHER" id="PTHR42798">
    <property type="entry name" value="LIPOPROTEIN-RELEASING SYSTEM ATP-BINDING PROTEIN LOLD"/>
    <property type="match status" value="1"/>
</dbReference>
<dbReference type="SMART" id="SM00382">
    <property type="entry name" value="AAA"/>
    <property type="match status" value="1"/>
</dbReference>
<dbReference type="FunFam" id="3.40.50.300:FF:000032">
    <property type="entry name" value="Export ABC transporter ATP-binding protein"/>
    <property type="match status" value="1"/>
</dbReference>
<dbReference type="PANTHER" id="PTHR42798:SF2">
    <property type="entry name" value="ABC TRANSPORTER ATP-BINDING PROTEIN MG467-RELATED"/>
    <property type="match status" value="1"/>
</dbReference>
<keyword evidence="2" id="KW-0813">Transport</keyword>
<dbReference type="Pfam" id="PF00005">
    <property type="entry name" value="ABC_tran"/>
    <property type="match status" value="1"/>
</dbReference>
<comment type="similarity">
    <text evidence="1">Belongs to the ABC transporter superfamily.</text>
</comment>
<dbReference type="Gene3D" id="3.40.50.300">
    <property type="entry name" value="P-loop containing nucleotide triphosphate hydrolases"/>
    <property type="match status" value="1"/>
</dbReference>
<dbReference type="GO" id="GO:0022857">
    <property type="term" value="F:transmembrane transporter activity"/>
    <property type="evidence" value="ECO:0007669"/>
    <property type="project" value="UniProtKB-ARBA"/>
</dbReference>
<dbReference type="InterPro" id="IPR017911">
    <property type="entry name" value="MacB-like_ATP-bd"/>
</dbReference>
<proteinExistence type="inferred from homology"/>
<dbReference type="InterPro" id="IPR003593">
    <property type="entry name" value="AAA+_ATPase"/>
</dbReference>
<keyword evidence="4 6" id="KW-0067">ATP-binding</keyword>
<evidence type="ECO:0000256" key="1">
    <source>
        <dbReference type="ARBA" id="ARBA00005417"/>
    </source>
</evidence>
<feature type="domain" description="ABC transporter" evidence="5">
    <location>
        <begin position="5"/>
        <end position="229"/>
    </location>
</feature>
<evidence type="ECO:0000313" key="6">
    <source>
        <dbReference type="EMBL" id="AVZ43940.1"/>
    </source>
</evidence>
<dbReference type="InterPro" id="IPR003439">
    <property type="entry name" value="ABC_transporter-like_ATP-bd"/>
</dbReference>
<dbReference type="GO" id="GO:0005524">
    <property type="term" value="F:ATP binding"/>
    <property type="evidence" value="ECO:0007669"/>
    <property type="project" value="UniProtKB-KW"/>
</dbReference>
<evidence type="ECO:0000259" key="5">
    <source>
        <dbReference type="PROSITE" id="PS50893"/>
    </source>
</evidence>
<dbReference type="InterPro" id="IPR017871">
    <property type="entry name" value="ABC_transporter-like_CS"/>
</dbReference>